<comment type="caution">
    <text evidence="3">The sequence shown here is derived from an EMBL/GenBank/DDBJ whole genome shotgun (WGS) entry which is preliminary data.</text>
</comment>
<protein>
    <recommendedName>
        <fullName evidence="2">Envelope protein N-terminal domain-containing protein</fullName>
    </recommendedName>
</protein>
<proteinExistence type="predicted"/>
<evidence type="ECO:0000313" key="4">
    <source>
        <dbReference type="Proteomes" id="UP000216758"/>
    </source>
</evidence>
<feature type="region of interest" description="Disordered" evidence="1">
    <location>
        <begin position="338"/>
        <end position="361"/>
    </location>
</feature>
<dbReference type="AlphaFoldDB" id="A0A256JKE1"/>
<dbReference type="EMBL" id="NHPB01000082">
    <property type="protein sequence ID" value="OYR69016.1"/>
    <property type="molecule type" value="Genomic_DNA"/>
</dbReference>
<dbReference type="Proteomes" id="UP000216758">
    <property type="component" value="Unassembled WGS sequence"/>
</dbReference>
<feature type="domain" description="Envelope protein N-terminal" evidence="2">
    <location>
        <begin position="1"/>
        <end position="248"/>
    </location>
</feature>
<reference evidence="3 4" key="1">
    <citation type="journal article" date="2014" name="Front. Microbiol.">
        <title>Population and genomic analysis of the genus Halorubrum.</title>
        <authorList>
            <person name="Fullmer M.S."/>
            <person name="Soucy S.M."/>
            <person name="Swithers K.S."/>
            <person name="Makkay A.M."/>
            <person name="Wheeler R."/>
            <person name="Ventosa A."/>
            <person name="Gogarten J.P."/>
            <person name="Papke R.T."/>
        </authorList>
    </citation>
    <scope>NUCLEOTIDE SEQUENCE [LARGE SCALE GENOMIC DNA]</scope>
    <source>
        <strain evidence="3 4">G37</strain>
    </source>
</reference>
<feature type="compositionally biased region" description="Polar residues" evidence="1">
    <location>
        <begin position="339"/>
        <end position="359"/>
    </location>
</feature>
<name>A0A256JKE1_HALEZ</name>
<dbReference type="Pfam" id="PF26255">
    <property type="entry name" value="Viral_env_HRPV"/>
    <property type="match status" value="1"/>
</dbReference>
<evidence type="ECO:0000256" key="1">
    <source>
        <dbReference type="SAM" id="MobiDB-lite"/>
    </source>
</evidence>
<evidence type="ECO:0000313" key="3">
    <source>
        <dbReference type="EMBL" id="OYR69016.1"/>
    </source>
</evidence>
<organism evidence="3 4">
    <name type="scientific">Halorubrum ezzemoulense</name>
    <name type="common">Halorubrum chaoviator</name>
    <dbReference type="NCBI Taxonomy" id="337243"/>
    <lineage>
        <taxon>Archaea</taxon>
        <taxon>Methanobacteriati</taxon>
        <taxon>Methanobacteriota</taxon>
        <taxon>Stenosarchaea group</taxon>
        <taxon>Halobacteria</taxon>
        <taxon>Halobacteriales</taxon>
        <taxon>Haloferacaceae</taxon>
        <taxon>Halorubrum</taxon>
    </lineage>
</organism>
<dbReference type="InterPro" id="IPR058677">
    <property type="entry name" value="ORF4_N"/>
</dbReference>
<accession>A0A256JKE1</accession>
<sequence>MKSADERVMTSLRNNVTNAENVGLTKGKAAILEAYNNGATESEANTAMKEAVNGYFANIQQNLINHVNAQVNQIQSMIQSITSNENTETNSNNTIPIQARATANYIAIADSGSGIQSESTDDFTLVDGSTVQVEQFQTLKGSIDITVGGWEPKTQSGGAEWLRFKDASSQSDGEIDFGFQKYIDTMNEIISSRDNVTSDLNGFTTDVSNQYEPGEVPTEEFVDPVTAATELGTDTGLSSQAAAAGMMGIPTSAGFSLRLEITDGSGGMYQVDAEIYTNANPQDDAGNPTGFVVGETYDPDNFDAPIYASYEYVDTESGERTTDFTQLVEPFTVLEATDSDGNTVDNVSPEPNINQTSDVSKLEEELAQIREEKRRLQEEAQESTSGGVGAGFFGGGGPNTGVIAAVLGGGGVVYALFTQGDS</sequence>
<evidence type="ECO:0000259" key="2">
    <source>
        <dbReference type="Pfam" id="PF26255"/>
    </source>
</evidence>
<gene>
    <name evidence="3" type="ORF">DJ78_12195</name>
</gene>